<comment type="caution">
    <text evidence="5">The sequence shown here is derived from an EMBL/GenBank/DDBJ whole genome shotgun (WGS) entry which is preliminary data.</text>
</comment>
<evidence type="ECO:0000313" key="5">
    <source>
        <dbReference type="EMBL" id="MBB4155435.1"/>
    </source>
</evidence>
<evidence type="ECO:0000259" key="4">
    <source>
        <dbReference type="Pfam" id="PF13439"/>
    </source>
</evidence>
<dbReference type="Proteomes" id="UP000529795">
    <property type="component" value="Unassembled WGS sequence"/>
</dbReference>
<accession>A0A840FQ84</accession>
<keyword evidence="2" id="KW-0328">Glycosyltransferase</keyword>
<feature type="domain" description="Glycosyltransferase subfamily 4-like N-terminal" evidence="4">
    <location>
        <begin position="97"/>
        <end position="207"/>
    </location>
</feature>
<proteinExistence type="inferred from homology"/>
<keyword evidence="6" id="KW-1185">Reference proteome</keyword>
<dbReference type="Gene3D" id="3.40.50.2000">
    <property type="entry name" value="Glycogen Phosphorylase B"/>
    <property type="match status" value="2"/>
</dbReference>
<dbReference type="SUPFAM" id="SSF53756">
    <property type="entry name" value="UDP-Glycosyltransferase/glycogen phosphorylase"/>
    <property type="match status" value="1"/>
</dbReference>
<comment type="similarity">
    <text evidence="1">Belongs to the glycosyltransferase group 1 family. Glycosyltransferase 4 subfamily.</text>
</comment>
<dbReference type="EMBL" id="JACIEV010000011">
    <property type="protein sequence ID" value="MBB4155435.1"/>
    <property type="molecule type" value="Genomic_DNA"/>
</dbReference>
<dbReference type="RefSeq" id="WP_183986915.1">
    <property type="nucleotide sequence ID" value="NZ_JACIEV010000011.1"/>
</dbReference>
<dbReference type="CDD" id="cd03801">
    <property type="entry name" value="GT4_PimA-like"/>
    <property type="match status" value="1"/>
</dbReference>
<evidence type="ECO:0000256" key="1">
    <source>
        <dbReference type="ARBA" id="ARBA00009481"/>
    </source>
</evidence>
<dbReference type="AlphaFoldDB" id="A0A840FQ84"/>
<reference evidence="5 6" key="1">
    <citation type="submission" date="2020-08" db="EMBL/GenBank/DDBJ databases">
        <title>Genomic Encyclopedia of Type Strains, Phase IV (KMG-IV): sequencing the most valuable type-strain genomes for metagenomic binning, comparative biology and taxonomic classification.</title>
        <authorList>
            <person name="Goeker M."/>
        </authorList>
    </citation>
    <scope>NUCLEOTIDE SEQUENCE [LARGE SCALE GENOMIC DNA]</scope>
    <source>
        <strain evidence="5 6">YC6723</strain>
    </source>
</reference>
<name>A0A840FQ84_9SPHN</name>
<keyword evidence="3 5" id="KW-0808">Transferase</keyword>
<protein>
    <submittedName>
        <fullName evidence="5">Glycosyltransferase involved in cell wall biosynthesis</fullName>
    </submittedName>
</protein>
<evidence type="ECO:0000256" key="3">
    <source>
        <dbReference type="ARBA" id="ARBA00022679"/>
    </source>
</evidence>
<evidence type="ECO:0000256" key="2">
    <source>
        <dbReference type="ARBA" id="ARBA00022676"/>
    </source>
</evidence>
<dbReference type="GO" id="GO:0016757">
    <property type="term" value="F:glycosyltransferase activity"/>
    <property type="evidence" value="ECO:0007669"/>
    <property type="project" value="UniProtKB-KW"/>
</dbReference>
<dbReference type="Pfam" id="PF13439">
    <property type="entry name" value="Glyco_transf_4"/>
    <property type="match status" value="1"/>
</dbReference>
<dbReference type="InterPro" id="IPR028098">
    <property type="entry name" value="Glyco_trans_4-like_N"/>
</dbReference>
<gene>
    <name evidence="5" type="ORF">GGQ80_003355</name>
</gene>
<evidence type="ECO:0000313" key="6">
    <source>
        <dbReference type="Proteomes" id="UP000529795"/>
    </source>
</evidence>
<sequence>MKLAYLLNTYPLTSTTFIRREIEAIEAAGQPVHRFASRRWDQELVDPDDRADQARTEYLLSGNVPVLAWGAITEPFVNPVGLARALPHWWHMYRAEGRGFVRHVNYLLQAIRMRRRAKALGIEHIHAHFSTNATTVAVLTRALGGPTYSFTVHGPDELVEPKRNAMAHKVAHAGFVAAITDYCRGRIVAEAPDQATRVRIVPCGLNLPDFVPSPPPPGPLRHIVCVGRLCANKAQVLIPEALARVAARHPGVTIDLVGDGEDRAAIEEAARRHGVAANIRLLGWASAPEVRRHIADAGALLLPSLAEGLPIVIMEALALERPVLTTIIAGIPELVDDGCGWIFPSGSVDALAEALDDALASPPARRAAMGAEGRRRVEARHDVHKSAALLIAGFREVAGR</sequence>
<dbReference type="PANTHER" id="PTHR12526">
    <property type="entry name" value="GLYCOSYLTRANSFERASE"/>
    <property type="match status" value="1"/>
</dbReference>
<dbReference type="Pfam" id="PF13692">
    <property type="entry name" value="Glyco_trans_1_4"/>
    <property type="match status" value="1"/>
</dbReference>
<organism evidence="5 6">
    <name type="scientific">Sphingomonas jinjuensis</name>
    <dbReference type="NCBI Taxonomy" id="535907"/>
    <lineage>
        <taxon>Bacteria</taxon>
        <taxon>Pseudomonadati</taxon>
        <taxon>Pseudomonadota</taxon>
        <taxon>Alphaproteobacteria</taxon>
        <taxon>Sphingomonadales</taxon>
        <taxon>Sphingomonadaceae</taxon>
        <taxon>Sphingomonas</taxon>
    </lineage>
</organism>
<dbReference type="PANTHER" id="PTHR12526:SF640">
    <property type="entry name" value="COLANIC ACID BIOSYNTHESIS GLYCOSYLTRANSFERASE WCAL-RELATED"/>
    <property type="match status" value="1"/>
</dbReference>